<dbReference type="GO" id="GO:0000155">
    <property type="term" value="F:phosphorelay sensor kinase activity"/>
    <property type="evidence" value="ECO:0007669"/>
    <property type="project" value="InterPro"/>
</dbReference>
<keyword evidence="6 11" id="KW-0812">Transmembrane</keyword>
<dbReference type="InterPro" id="IPR036097">
    <property type="entry name" value="HisK_dim/P_sf"/>
</dbReference>
<dbReference type="SMART" id="SM00388">
    <property type="entry name" value="HisKA"/>
    <property type="match status" value="1"/>
</dbReference>
<feature type="domain" description="Histidine kinase" evidence="12">
    <location>
        <begin position="238"/>
        <end position="448"/>
    </location>
</feature>
<organism evidence="14 15">
    <name type="scientific">Hydrobacter penzbergensis</name>
    <dbReference type="NCBI Taxonomy" id="1235997"/>
    <lineage>
        <taxon>Bacteria</taxon>
        <taxon>Pseudomonadati</taxon>
        <taxon>Bacteroidota</taxon>
        <taxon>Chitinophagia</taxon>
        <taxon>Chitinophagales</taxon>
        <taxon>Chitinophagaceae</taxon>
        <taxon>Hydrobacter</taxon>
    </lineage>
</organism>
<evidence type="ECO:0000256" key="10">
    <source>
        <dbReference type="ARBA" id="ARBA00023136"/>
    </source>
</evidence>
<dbReference type="InterPro" id="IPR036890">
    <property type="entry name" value="HATPase_C_sf"/>
</dbReference>
<evidence type="ECO:0000259" key="13">
    <source>
        <dbReference type="PROSITE" id="PS50885"/>
    </source>
</evidence>
<keyword evidence="10 11" id="KW-0472">Membrane</keyword>
<dbReference type="CDD" id="cd00082">
    <property type="entry name" value="HisKA"/>
    <property type="match status" value="1"/>
</dbReference>
<dbReference type="Pfam" id="PF00672">
    <property type="entry name" value="HAMP"/>
    <property type="match status" value="1"/>
</dbReference>
<dbReference type="SUPFAM" id="SSF55874">
    <property type="entry name" value="ATPase domain of HSP90 chaperone/DNA topoisomerase II/histidine kinase"/>
    <property type="match status" value="1"/>
</dbReference>
<keyword evidence="15" id="KW-1185">Reference proteome</keyword>
<feature type="domain" description="HAMP" evidence="13">
    <location>
        <begin position="177"/>
        <end position="230"/>
    </location>
</feature>
<dbReference type="Gene3D" id="6.10.340.10">
    <property type="match status" value="1"/>
</dbReference>
<dbReference type="Pfam" id="PF00512">
    <property type="entry name" value="HisKA"/>
    <property type="match status" value="1"/>
</dbReference>
<evidence type="ECO:0000259" key="12">
    <source>
        <dbReference type="PROSITE" id="PS50109"/>
    </source>
</evidence>
<evidence type="ECO:0000256" key="3">
    <source>
        <dbReference type="ARBA" id="ARBA00012438"/>
    </source>
</evidence>
<protein>
    <recommendedName>
        <fullName evidence="3">histidine kinase</fullName>
        <ecNumber evidence="3">2.7.13.3</ecNumber>
    </recommendedName>
</protein>
<dbReference type="Gene3D" id="1.10.287.130">
    <property type="match status" value="1"/>
</dbReference>
<evidence type="ECO:0000256" key="11">
    <source>
        <dbReference type="SAM" id="Phobius"/>
    </source>
</evidence>
<dbReference type="InterPro" id="IPR005467">
    <property type="entry name" value="His_kinase_dom"/>
</dbReference>
<keyword evidence="5" id="KW-0808">Transferase</keyword>
<comment type="caution">
    <text evidence="14">The sequence shown here is derived from an EMBL/GenBank/DDBJ whole genome shotgun (WGS) entry which is preliminary data.</text>
</comment>
<evidence type="ECO:0000256" key="8">
    <source>
        <dbReference type="ARBA" id="ARBA00022989"/>
    </source>
</evidence>
<dbReference type="SUPFAM" id="SSF158472">
    <property type="entry name" value="HAMP domain-like"/>
    <property type="match status" value="1"/>
</dbReference>
<dbReference type="PROSITE" id="PS50885">
    <property type="entry name" value="HAMP"/>
    <property type="match status" value="1"/>
</dbReference>
<dbReference type="FunFam" id="1.10.287.130:FF:000001">
    <property type="entry name" value="Two-component sensor histidine kinase"/>
    <property type="match status" value="1"/>
</dbReference>
<gene>
    <name evidence="14" type="ORF">SAMN05444410_108128</name>
</gene>
<proteinExistence type="predicted"/>
<dbReference type="SUPFAM" id="SSF47384">
    <property type="entry name" value="Homodimeric domain of signal transducing histidine kinase"/>
    <property type="match status" value="1"/>
</dbReference>
<dbReference type="PROSITE" id="PS50109">
    <property type="entry name" value="HIS_KIN"/>
    <property type="match status" value="1"/>
</dbReference>
<sequence>MKIKDRLLMQFTVLFAILLLGVLTGIYFITDSNRKSEFRNRLTERATVVAQLFLAEDNLPSDKFKDIIKKYPQSIPGEIVRIYDSSDQPVFLRDSISHEWSRAIIHKVRSSGSIRYFDHNRQVVGILYQDNSGDFCVLISAVDQYGIKAMQQLFRVMLLFFLSSLLITLIIGHFFSRVALQPIKKMIRDIRIVRSTSLDQRLNESGGKDEISELIRSFNDMLEHLEQSFETQKQFVSNASHELRTPLTSIIGSLEVSLRAKRSEDDYRKTLETVLNETEHLNELLNSLLELAQATIVDEDRQDVRLDELMWQVKDEYAAHHEVELIYHLSADQHLYTFSCNRHLLFLAIGNILKNAIKFSDGKKVDCILTANNHKTSLIIRDYGIGINEKDREHIFRPFFRAANAKKYEGVGIGLSLSEKIFRLHNVLLTVRSQPGNGTDMIMEFPQH</sequence>
<dbReference type="InterPro" id="IPR003660">
    <property type="entry name" value="HAMP_dom"/>
</dbReference>
<dbReference type="Proteomes" id="UP000198711">
    <property type="component" value="Unassembled WGS sequence"/>
</dbReference>
<evidence type="ECO:0000256" key="7">
    <source>
        <dbReference type="ARBA" id="ARBA00022777"/>
    </source>
</evidence>
<evidence type="ECO:0000313" key="15">
    <source>
        <dbReference type="Proteomes" id="UP000198711"/>
    </source>
</evidence>
<evidence type="ECO:0000256" key="5">
    <source>
        <dbReference type="ARBA" id="ARBA00022679"/>
    </source>
</evidence>
<dbReference type="EMBL" id="FNNO01000008">
    <property type="protein sequence ID" value="SDX04514.1"/>
    <property type="molecule type" value="Genomic_DNA"/>
</dbReference>
<dbReference type="SMART" id="SM00387">
    <property type="entry name" value="HATPase_c"/>
    <property type="match status" value="1"/>
</dbReference>
<accession>A0A8X8LFD1</accession>
<feature type="transmembrane region" description="Helical" evidence="11">
    <location>
        <begin position="6"/>
        <end position="29"/>
    </location>
</feature>
<dbReference type="Gene3D" id="3.30.565.10">
    <property type="entry name" value="Histidine kinase-like ATPase, C-terminal domain"/>
    <property type="match status" value="1"/>
</dbReference>
<name>A0A8X8LFD1_9BACT</name>
<dbReference type="RefSeq" id="WP_092723953.1">
    <property type="nucleotide sequence ID" value="NZ_FNNO01000008.1"/>
</dbReference>
<evidence type="ECO:0000256" key="2">
    <source>
        <dbReference type="ARBA" id="ARBA00004370"/>
    </source>
</evidence>
<keyword evidence="8 11" id="KW-1133">Transmembrane helix</keyword>
<dbReference type="PANTHER" id="PTHR45436">
    <property type="entry name" value="SENSOR HISTIDINE KINASE YKOH"/>
    <property type="match status" value="1"/>
</dbReference>
<dbReference type="PRINTS" id="PR00344">
    <property type="entry name" value="BCTRLSENSOR"/>
</dbReference>
<evidence type="ECO:0000256" key="1">
    <source>
        <dbReference type="ARBA" id="ARBA00000085"/>
    </source>
</evidence>
<dbReference type="PANTHER" id="PTHR45436:SF5">
    <property type="entry name" value="SENSOR HISTIDINE KINASE TRCS"/>
    <property type="match status" value="1"/>
</dbReference>
<keyword evidence="4" id="KW-0597">Phosphoprotein</keyword>
<feature type="transmembrane region" description="Helical" evidence="11">
    <location>
        <begin position="153"/>
        <end position="175"/>
    </location>
</feature>
<comment type="subcellular location">
    <subcellularLocation>
        <location evidence="2">Membrane</location>
    </subcellularLocation>
</comment>
<dbReference type="SMART" id="SM00304">
    <property type="entry name" value="HAMP"/>
    <property type="match status" value="1"/>
</dbReference>
<keyword evidence="9" id="KW-0902">Two-component regulatory system</keyword>
<dbReference type="Pfam" id="PF02518">
    <property type="entry name" value="HATPase_c"/>
    <property type="match status" value="1"/>
</dbReference>
<dbReference type="AlphaFoldDB" id="A0A8X8LFD1"/>
<evidence type="ECO:0000256" key="6">
    <source>
        <dbReference type="ARBA" id="ARBA00022692"/>
    </source>
</evidence>
<dbReference type="GO" id="GO:0005886">
    <property type="term" value="C:plasma membrane"/>
    <property type="evidence" value="ECO:0007669"/>
    <property type="project" value="TreeGrafter"/>
</dbReference>
<comment type="catalytic activity">
    <reaction evidence="1">
        <text>ATP + protein L-histidine = ADP + protein N-phospho-L-histidine.</text>
        <dbReference type="EC" id="2.7.13.3"/>
    </reaction>
</comment>
<dbReference type="EC" id="2.7.13.3" evidence="3"/>
<evidence type="ECO:0000313" key="14">
    <source>
        <dbReference type="EMBL" id="SDX04514.1"/>
    </source>
</evidence>
<dbReference type="InterPro" id="IPR004358">
    <property type="entry name" value="Sig_transdc_His_kin-like_C"/>
</dbReference>
<reference evidence="14 15" key="1">
    <citation type="submission" date="2016-10" db="EMBL/GenBank/DDBJ databases">
        <authorList>
            <person name="Varghese N."/>
            <person name="Submissions S."/>
        </authorList>
    </citation>
    <scope>NUCLEOTIDE SEQUENCE [LARGE SCALE GENOMIC DNA]</scope>
    <source>
        <strain evidence="14 15">DSM 25353</strain>
    </source>
</reference>
<dbReference type="InterPro" id="IPR003661">
    <property type="entry name" value="HisK_dim/P_dom"/>
</dbReference>
<dbReference type="CDD" id="cd06225">
    <property type="entry name" value="HAMP"/>
    <property type="match status" value="1"/>
</dbReference>
<evidence type="ECO:0000256" key="4">
    <source>
        <dbReference type="ARBA" id="ARBA00022553"/>
    </source>
</evidence>
<evidence type="ECO:0000256" key="9">
    <source>
        <dbReference type="ARBA" id="ARBA00023012"/>
    </source>
</evidence>
<dbReference type="InterPro" id="IPR050428">
    <property type="entry name" value="TCS_sensor_his_kinase"/>
</dbReference>
<keyword evidence="7 14" id="KW-0418">Kinase</keyword>
<dbReference type="InterPro" id="IPR003594">
    <property type="entry name" value="HATPase_dom"/>
</dbReference>